<feature type="transmembrane region" description="Helical" evidence="1">
    <location>
        <begin position="234"/>
        <end position="251"/>
    </location>
</feature>
<dbReference type="GeneID" id="59343253"/>
<keyword evidence="1" id="KW-1133">Transmembrane helix</keyword>
<gene>
    <name evidence="2" type="ORF">MIND_00390800</name>
</gene>
<keyword evidence="1" id="KW-0472">Membrane</keyword>
<dbReference type="RefSeq" id="XP_037223622.1">
    <property type="nucleotide sequence ID" value="XM_037360737.1"/>
</dbReference>
<proteinExistence type="predicted"/>
<evidence type="ECO:0000313" key="3">
    <source>
        <dbReference type="Proteomes" id="UP000636479"/>
    </source>
</evidence>
<name>A0A8H6W9Y1_9AGAR</name>
<dbReference type="OrthoDB" id="3011762at2759"/>
<evidence type="ECO:0000313" key="2">
    <source>
        <dbReference type="EMBL" id="KAF7310172.1"/>
    </source>
</evidence>
<keyword evidence="1" id="KW-0812">Transmembrane</keyword>
<feature type="transmembrane region" description="Helical" evidence="1">
    <location>
        <begin position="112"/>
        <end position="132"/>
    </location>
</feature>
<organism evidence="2 3">
    <name type="scientific">Mycena indigotica</name>
    <dbReference type="NCBI Taxonomy" id="2126181"/>
    <lineage>
        <taxon>Eukaryota</taxon>
        <taxon>Fungi</taxon>
        <taxon>Dikarya</taxon>
        <taxon>Basidiomycota</taxon>
        <taxon>Agaricomycotina</taxon>
        <taxon>Agaricomycetes</taxon>
        <taxon>Agaricomycetidae</taxon>
        <taxon>Agaricales</taxon>
        <taxon>Marasmiineae</taxon>
        <taxon>Mycenaceae</taxon>
        <taxon>Mycena</taxon>
    </lineage>
</organism>
<protein>
    <recommendedName>
        <fullName evidence="4">TLC domain-containing protein</fullName>
    </recommendedName>
</protein>
<reference evidence="2" key="1">
    <citation type="submission" date="2020-05" db="EMBL/GenBank/DDBJ databases">
        <title>Mycena genomes resolve the evolution of fungal bioluminescence.</title>
        <authorList>
            <person name="Tsai I.J."/>
        </authorList>
    </citation>
    <scope>NUCLEOTIDE SEQUENCE</scope>
    <source>
        <strain evidence="2">171206Taipei</strain>
    </source>
</reference>
<feature type="transmembrane region" description="Helical" evidence="1">
    <location>
        <begin position="6"/>
        <end position="25"/>
    </location>
</feature>
<evidence type="ECO:0000256" key="1">
    <source>
        <dbReference type="SAM" id="Phobius"/>
    </source>
</evidence>
<dbReference type="AlphaFoldDB" id="A0A8H6W9Y1"/>
<comment type="caution">
    <text evidence="2">The sequence shown here is derived from an EMBL/GenBank/DDBJ whole genome shotgun (WGS) entry which is preliminary data.</text>
</comment>
<dbReference type="Proteomes" id="UP000636479">
    <property type="component" value="Unassembled WGS sequence"/>
</dbReference>
<accession>A0A8H6W9Y1</accession>
<sequence length="280" mass="31455">MDAQQINANTLILLSTVYYFVERVLRYALRRWDPRFSNFLHQTRKDACFFGISMGLLISLLSTPSCARGAWNAWSALGASPPAPWSLDEDVQTCVTARAVLWISELNRLDMYTLYVVHHAGALLSLLSFLYLQWPVLPVIAVFATLVSEIPGDFLWMLSAYIESLDADAPSPTTGTATLPTQLHTLKHRLTVFNALQYALVRGAGILFLLWLILSNAFPEVTLRTRSAAVQLEAYSLGILYTAFCAAYVVRQYRSIQGHRRAAAFARRSHSVLYSEKFVQ</sequence>
<dbReference type="EMBL" id="JACAZF010000003">
    <property type="protein sequence ID" value="KAF7310172.1"/>
    <property type="molecule type" value="Genomic_DNA"/>
</dbReference>
<feature type="transmembrane region" description="Helical" evidence="1">
    <location>
        <begin position="195"/>
        <end position="214"/>
    </location>
</feature>
<evidence type="ECO:0008006" key="4">
    <source>
        <dbReference type="Google" id="ProtNLM"/>
    </source>
</evidence>
<feature type="transmembrane region" description="Helical" evidence="1">
    <location>
        <begin position="46"/>
        <end position="71"/>
    </location>
</feature>
<keyword evidence="3" id="KW-1185">Reference proteome</keyword>